<accession>A0ABS3JDL6</accession>
<dbReference type="EMBL" id="JAFMYW010000001">
    <property type="protein sequence ID" value="MBO0948078.1"/>
    <property type="molecule type" value="Genomic_DNA"/>
</dbReference>
<evidence type="ECO:0000313" key="2">
    <source>
        <dbReference type="Proteomes" id="UP000664628"/>
    </source>
</evidence>
<sequence length="187" mass="20939">MGLIKPIGTLDRNLSKTGLVRLASDHAQQIIDSGNYDLLKTYVEMKRYEVYIKAIIARLKNHSVAQAQELRAITQHPTVAPVQEGQENATESMAASLLPMPTNSATSLDEGDEPTDDPIVRNNTINYNTASVQITKRVTYDFTQDTEWQRLTAEIASLKSQLKQREEYLKTLDATPAHVQENVSVRL</sequence>
<keyword evidence="2" id="KW-1185">Reference proteome</keyword>
<proteinExistence type="predicted"/>
<name>A0ABS3JDL6_9BACT</name>
<comment type="caution">
    <text evidence="1">The sequence shown here is derived from an EMBL/GenBank/DDBJ whole genome shotgun (WGS) entry which is preliminary data.</text>
</comment>
<protein>
    <submittedName>
        <fullName evidence="1">Uncharacterized protein</fullName>
    </submittedName>
</protein>
<organism evidence="1 2">
    <name type="scientific">Fibrella forsythiae</name>
    <dbReference type="NCBI Taxonomy" id="2817061"/>
    <lineage>
        <taxon>Bacteria</taxon>
        <taxon>Pseudomonadati</taxon>
        <taxon>Bacteroidota</taxon>
        <taxon>Cytophagia</taxon>
        <taxon>Cytophagales</taxon>
        <taxon>Spirosomataceae</taxon>
        <taxon>Fibrella</taxon>
    </lineage>
</organism>
<evidence type="ECO:0000313" key="1">
    <source>
        <dbReference type="EMBL" id="MBO0948078.1"/>
    </source>
</evidence>
<dbReference type="RefSeq" id="WP_207327994.1">
    <property type="nucleotide sequence ID" value="NZ_JAFMYW010000001.1"/>
</dbReference>
<dbReference type="Proteomes" id="UP000664628">
    <property type="component" value="Unassembled WGS sequence"/>
</dbReference>
<gene>
    <name evidence="1" type="ORF">J2I46_05755</name>
</gene>
<reference evidence="1 2" key="1">
    <citation type="submission" date="2021-03" db="EMBL/GenBank/DDBJ databases">
        <title>Fibrella sp. HMF5405 genome sequencing and assembly.</title>
        <authorList>
            <person name="Kang H."/>
            <person name="Kim H."/>
            <person name="Bae S."/>
            <person name="Joh K."/>
        </authorList>
    </citation>
    <scope>NUCLEOTIDE SEQUENCE [LARGE SCALE GENOMIC DNA]</scope>
    <source>
        <strain evidence="1 2">HMF5405</strain>
    </source>
</reference>